<dbReference type="SMART" id="SM01217">
    <property type="entry name" value="Fn3_like"/>
    <property type="match status" value="1"/>
</dbReference>
<dbReference type="InterPro" id="IPR013783">
    <property type="entry name" value="Ig-like_fold"/>
</dbReference>
<evidence type="ECO:0000256" key="9">
    <source>
        <dbReference type="ARBA" id="ARBA00023180"/>
    </source>
</evidence>
<evidence type="ECO:0000313" key="17">
    <source>
        <dbReference type="Proteomes" id="UP001302126"/>
    </source>
</evidence>
<dbReference type="PRINTS" id="PR00133">
    <property type="entry name" value="GLHYDRLASE3"/>
</dbReference>
<proteinExistence type="inferred from homology"/>
<evidence type="ECO:0000256" key="13">
    <source>
        <dbReference type="RuleBase" id="RU361161"/>
    </source>
</evidence>
<keyword evidence="11 13" id="KW-0326">Glycosidase</keyword>
<dbReference type="InterPro" id="IPR019800">
    <property type="entry name" value="Glyco_hydro_3_AS"/>
</dbReference>
<dbReference type="Gene3D" id="3.20.20.300">
    <property type="entry name" value="Glycoside hydrolase, family 3, N-terminal domain"/>
    <property type="match status" value="1"/>
</dbReference>
<evidence type="ECO:0000259" key="15">
    <source>
        <dbReference type="SMART" id="SM01217"/>
    </source>
</evidence>
<keyword evidence="7 13" id="KW-0378">Hydrolase</keyword>
<evidence type="ECO:0000256" key="8">
    <source>
        <dbReference type="ARBA" id="ARBA00023001"/>
    </source>
</evidence>
<dbReference type="Gene3D" id="3.40.50.1700">
    <property type="entry name" value="Glycoside hydrolase family 3 C-terminal domain"/>
    <property type="match status" value="1"/>
</dbReference>
<dbReference type="GO" id="GO:0008422">
    <property type="term" value="F:beta-glucosidase activity"/>
    <property type="evidence" value="ECO:0007669"/>
    <property type="project" value="UniProtKB-EC"/>
</dbReference>
<name>A0AAN7AN19_9PEZI</name>
<evidence type="ECO:0000256" key="10">
    <source>
        <dbReference type="ARBA" id="ARBA00023277"/>
    </source>
</evidence>
<evidence type="ECO:0000313" key="16">
    <source>
        <dbReference type="EMBL" id="KAK4193133.1"/>
    </source>
</evidence>
<keyword evidence="12 13" id="KW-0624">Polysaccharide degradation</keyword>
<keyword evidence="10 13" id="KW-0119">Carbohydrate metabolism</keyword>
<dbReference type="InterPro" id="IPR036881">
    <property type="entry name" value="Glyco_hydro_3_C_sf"/>
</dbReference>
<feature type="chain" id="PRO_5043028682" description="beta-glucosidase" evidence="14">
    <location>
        <begin position="20"/>
        <end position="814"/>
    </location>
</feature>
<dbReference type="Proteomes" id="UP001302126">
    <property type="component" value="Unassembled WGS sequence"/>
</dbReference>
<comment type="similarity">
    <text evidence="4 13">Belongs to the glycosyl hydrolase 3 family.</text>
</comment>
<dbReference type="InterPro" id="IPR017853">
    <property type="entry name" value="GH"/>
</dbReference>
<organism evidence="16 17">
    <name type="scientific">Podospora australis</name>
    <dbReference type="NCBI Taxonomy" id="1536484"/>
    <lineage>
        <taxon>Eukaryota</taxon>
        <taxon>Fungi</taxon>
        <taxon>Dikarya</taxon>
        <taxon>Ascomycota</taxon>
        <taxon>Pezizomycotina</taxon>
        <taxon>Sordariomycetes</taxon>
        <taxon>Sordariomycetidae</taxon>
        <taxon>Sordariales</taxon>
        <taxon>Podosporaceae</taxon>
        <taxon>Podospora</taxon>
    </lineage>
</organism>
<dbReference type="Pfam" id="PF00933">
    <property type="entry name" value="Glyco_hydro_3"/>
    <property type="match status" value="1"/>
</dbReference>
<evidence type="ECO:0000256" key="4">
    <source>
        <dbReference type="ARBA" id="ARBA00005336"/>
    </source>
</evidence>
<dbReference type="Pfam" id="PF01915">
    <property type="entry name" value="Glyco_hydro_3_C"/>
    <property type="match status" value="1"/>
</dbReference>
<reference evidence="16" key="1">
    <citation type="journal article" date="2023" name="Mol. Phylogenet. Evol.">
        <title>Genome-scale phylogeny and comparative genomics of the fungal order Sordariales.</title>
        <authorList>
            <person name="Hensen N."/>
            <person name="Bonometti L."/>
            <person name="Westerberg I."/>
            <person name="Brannstrom I.O."/>
            <person name="Guillou S."/>
            <person name="Cros-Aarteil S."/>
            <person name="Calhoun S."/>
            <person name="Haridas S."/>
            <person name="Kuo A."/>
            <person name="Mondo S."/>
            <person name="Pangilinan J."/>
            <person name="Riley R."/>
            <person name="LaButti K."/>
            <person name="Andreopoulos B."/>
            <person name="Lipzen A."/>
            <person name="Chen C."/>
            <person name="Yan M."/>
            <person name="Daum C."/>
            <person name="Ng V."/>
            <person name="Clum A."/>
            <person name="Steindorff A."/>
            <person name="Ohm R.A."/>
            <person name="Martin F."/>
            <person name="Silar P."/>
            <person name="Natvig D.O."/>
            <person name="Lalanne C."/>
            <person name="Gautier V."/>
            <person name="Ament-Velasquez S.L."/>
            <person name="Kruys A."/>
            <person name="Hutchinson M.I."/>
            <person name="Powell A.J."/>
            <person name="Barry K."/>
            <person name="Miller A.N."/>
            <person name="Grigoriev I.V."/>
            <person name="Debuchy R."/>
            <person name="Gladieux P."/>
            <person name="Hiltunen Thoren M."/>
            <person name="Johannesson H."/>
        </authorList>
    </citation>
    <scope>NUCLEOTIDE SEQUENCE</scope>
    <source>
        <strain evidence="16">PSN309</strain>
    </source>
</reference>
<dbReference type="SUPFAM" id="SSF52279">
    <property type="entry name" value="Beta-D-glucan exohydrolase, C-terminal domain"/>
    <property type="match status" value="1"/>
</dbReference>
<evidence type="ECO:0000256" key="11">
    <source>
        <dbReference type="ARBA" id="ARBA00023295"/>
    </source>
</evidence>
<dbReference type="GO" id="GO:0005576">
    <property type="term" value="C:extracellular region"/>
    <property type="evidence" value="ECO:0007669"/>
    <property type="project" value="UniProtKB-SubCell"/>
</dbReference>
<dbReference type="GO" id="GO:0030245">
    <property type="term" value="P:cellulose catabolic process"/>
    <property type="evidence" value="ECO:0007669"/>
    <property type="project" value="UniProtKB-KW"/>
</dbReference>
<evidence type="ECO:0000256" key="12">
    <source>
        <dbReference type="ARBA" id="ARBA00023326"/>
    </source>
</evidence>
<dbReference type="SUPFAM" id="SSF51445">
    <property type="entry name" value="(Trans)glycosidases"/>
    <property type="match status" value="1"/>
</dbReference>
<keyword evidence="5" id="KW-0964">Secreted</keyword>
<dbReference type="PROSITE" id="PS00775">
    <property type="entry name" value="GLYCOSYL_HYDROL_F3"/>
    <property type="match status" value="1"/>
</dbReference>
<dbReference type="Pfam" id="PF14310">
    <property type="entry name" value="Fn3-like"/>
    <property type="match status" value="1"/>
</dbReference>
<keyword evidence="6 14" id="KW-0732">Signal</keyword>
<dbReference type="InterPro" id="IPR002772">
    <property type="entry name" value="Glyco_hydro_3_C"/>
</dbReference>
<evidence type="ECO:0000256" key="1">
    <source>
        <dbReference type="ARBA" id="ARBA00000448"/>
    </source>
</evidence>
<feature type="domain" description="Fibronectin type III-like" evidence="15">
    <location>
        <begin position="735"/>
        <end position="803"/>
    </location>
</feature>
<comment type="caution">
    <text evidence="16">The sequence shown here is derived from an EMBL/GenBank/DDBJ whole genome shotgun (WGS) entry which is preliminary data.</text>
</comment>
<keyword evidence="9" id="KW-0325">Glycoprotein</keyword>
<gene>
    <name evidence="16" type="ORF">QBC35DRAFT_423361</name>
</gene>
<dbReference type="InterPro" id="IPR026891">
    <property type="entry name" value="Fn3-like"/>
</dbReference>
<feature type="signal peptide" evidence="14">
    <location>
        <begin position="1"/>
        <end position="19"/>
    </location>
</feature>
<protein>
    <recommendedName>
        <fullName evidence="13">beta-glucosidase</fullName>
        <ecNumber evidence="13">3.2.1.21</ecNumber>
    </recommendedName>
</protein>
<reference evidence="16" key="2">
    <citation type="submission" date="2023-05" db="EMBL/GenBank/DDBJ databases">
        <authorList>
            <consortium name="Lawrence Berkeley National Laboratory"/>
            <person name="Steindorff A."/>
            <person name="Hensen N."/>
            <person name="Bonometti L."/>
            <person name="Westerberg I."/>
            <person name="Brannstrom I.O."/>
            <person name="Guillou S."/>
            <person name="Cros-Aarteil S."/>
            <person name="Calhoun S."/>
            <person name="Haridas S."/>
            <person name="Kuo A."/>
            <person name="Mondo S."/>
            <person name="Pangilinan J."/>
            <person name="Riley R."/>
            <person name="Labutti K."/>
            <person name="Andreopoulos B."/>
            <person name="Lipzen A."/>
            <person name="Chen C."/>
            <person name="Yanf M."/>
            <person name="Daum C."/>
            <person name="Ng V."/>
            <person name="Clum A."/>
            <person name="Ohm R."/>
            <person name="Martin F."/>
            <person name="Silar P."/>
            <person name="Natvig D."/>
            <person name="Lalanne C."/>
            <person name="Gautier V."/>
            <person name="Ament-Velasquez S.L."/>
            <person name="Kruys A."/>
            <person name="Hutchinson M.I."/>
            <person name="Powell A.J."/>
            <person name="Barry K."/>
            <person name="Miller A.N."/>
            <person name="Grigoriev I.V."/>
            <person name="Debuchy R."/>
            <person name="Gladieux P."/>
            <person name="Thoren M.H."/>
            <person name="Johannesson H."/>
        </authorList>
    </citation>
    <scope>NUCLEOTIDE SEQUENCE</scope>
    <source>
        <strain evidence="16">PSN309</strain>
    </source>
</reference>
<dbReference type="InterPro" id="IPR050288">
    <property type="entry name" value="Cellulose_deg_GH3"/>
</dbReference>
<dbReference type="EMBL" id="MU864352">
    <property type="protein sequence ID" value="KAK4193133.1"/>
    <property type="molecule type" value="Genomic_DNA"/>
</dbReference>
<dbReference type="EC" id="3.2.1.21" evidence="13"/>
<sequence>MLVAVILIIIGGGLGGLAALPKSSGGGGVIGVEQDPAGMIRSDEYFYGFSEAVYPSPKMTGEGSWAEAFKKAKDLVGKMTLDEKVNLTAGGSSNTSCNGFLPGVPRLGFPGLCLADAGQGLRGTDFVSSWPSGIHVGASWNKALTRQRGAGLGGEFRAKGANVLLGPVVGPAGRVVLNGRNWEGFSSDPYLAGALVYETTRAVQSVGVITSTKHFIANEQETNRNPLNDVQSVSSNIDDRTMHEVYLWPFQDAVHAGTGNIMCSYNRVNNSYGCANSKTLNGLLKTELGFQGFVVSDWTAQHAGVATAEAGMDMAMPDGGDFFGEDFWGEHLHDAVKNGSLPESRLDDMVTRTIAAWYQMGQDRDFPIPGVGLAHDITKPHRLVDARNSSFKSTLLDGAIEGHVLVKNIREALPLEKPRLLSIFGYSAKNPDENNPTGTEDPWLWGSETFDFEEFGSGFLSFLGLGGKPPGKTPIAYNGTLYSGGGSGATSQSLVVSPFDALVHQAYEDDTALFWNFHDGIPPVNPASDACLVFGNAYATEGADRPDARDEYTDCLIKHVADQCNNTIVIFHNAGIRLVDQFVDHPNVTALIFAHLPGQYSGKALVSLLYGKSNPSGKLPYTVARNESDYAVLGPDLPEGIFKKFPQSNFTEGVFVDYRHFDAKNIAPRYPFGFGLSYTTFNYSNLSVEKVSGNDTNFDEFPTGAIVEGGQKDLWDVLVTAEAEVTNTGKVNGAEVAQLYVGIPAEGAPVRQLRGFEKPFLNVSASQTVKFELTRRDLSVWDVVRQKWRLVRGEYKIEVGGNSRDLPLVGTVTI</sequence>
<keyword evidence="8" id="KW-0136">Cellulose degradation</keyword>
<evidence type="ECO:0000256" key="3">
    <source>
        <dbReference type="ARBA" id="ARBA00004987"/>
    </source>
</evidence>
<evidence type="ECO:0000256" key="6">
    <source>
        <dbReference type="ARBA" id="ARBA00022729"/>
    </source>
</evidence>
<dbReference type="FunFam" id="2.60.40.10:FF:000757">
    <property type="entry name" value="Beta-glucosidase G"/>
    <property type="match status" value="1"/>
</dbReference>
<dbReference type="FunFam" id="3.20.20.300:FF:000002">
    <property type="entry name" value="Probable beta-glucosidase"/>
    <property type="match status" value="1"/>
</dbReference>
<comment type="pathway">
    <text evidence="3 13">Glycan metabolism; cellulose degradation.</text>
</comment>
<accession>A0AAN7AN19</accession>
<dbReference type="InterPro" id="IPR036962">
    <property type="entry name" value="Glyco_hydro_3_N_sf"/>
</dbReference>
<evidence type="ECO:0000256" key="7">
    <source>
        <dbReference type="ARBA" id="ARBA00022801"/>
    </source>
</evidence>
<dbReference type="Gene3D" id="2.60.40.10">
    <property type="entry name" value="Immunoglobulins"/>
    <property type="match status" value="1"/>
</dbReference>
<keyword evidence="17" id="KW-1185">Reference proteome</keyword>
<dbReference type="AlphaFoldDB" id="A0AAN7AN19"/>
<dbReference type="InterPro" id="IPR001764">
    <property type="entry name" value="Glyco_hydro_3_N"/>
</dbReference>
<evidence type="ECO:0000256" key="5">
    <source>
        <dbReference type="ARBA" id="ARBA00022525"/>
    </source>
</evidence>
<evidence type="ECO:0000256" key="2">
    <source>
        <dbReference type="ARBA" id="ARBA00004613"/>
    </source>
</evidence>
<dbReference type="PANTHER" id="PTHR42715">
    <property type="entry name" value="BETA-GLUCOSIDASE"/>
    <property type="match status" value="1"/>
</dbReference>
<dbReference type="PANTHER" id="PTHR42715:SF5">
    <property type="entry name" value="BETA-GLUCOSIDASE M-RELATED"/>
    <property type="match status" value="1"/>
</dbReference>
<evidence type="ECO:0000256" key="14">
    <source>
        <dbReference type="SAM" id="SignalP"/>
    </source>
</evidence>
<comment type="catalytic activity">
    <reaction evidence="1 13">
        <text>Hydrolysis of terminal, non-reducing beta-D-glucosyl residues with release of beta-D-glucose.</text>
        <dbReference type="EC" id="3.2.1.21"/>
    </reaction>
</comment>
<comment type="subcellular location">
    <subcellularLocation>
        <location evidence="2">Secreted</location>
    </subcellularLocation>
</comment>